<dbReference type="InterPro" id="IPR034660">
    <property type="entry name" value="DinB/YfiT-like"/>
</dbReference>
<feature type="domain" description="DinB-like" evidence="1">
    <location>
        <begin position="22"/>
        <end position="166"/>
    </location>
</feature>
<dbReference type="AlphaFoldDB" id="A0A4P6Q002"/>
<dbReference type="KEGG" id="strr:EKD16_10310"/>
<dbReference type="Pfam" id="PF12867">
    <property type="entry name" value="DinB_2"/>
    <property type="match status" value="1"/>
</dbReference>
<accession>A0A4P6Q002</accession>
<dbReference type="SUPFAM" id="SSF109854">
    <property type="entry name" value="DinB/YfiT-like putative metalloenzymes"/>
    <property type="match status" value="1"/>
</dbReference>
<dbReference type="RefSeq" id="WP_131098142.1">
    <property type="nucleotide sequence ID" value="NZ_CP036455.1"/>
</dbReference>
<reference evidence="2 3" key="1">
    <citation type="submission" date="2019-02" db="EMBL/GenBank/DDBJ databases">
        <authorList>
            <person name="Khodamoradi S."/>
            <person name="Hahnke R.L."/>
            <person name="Kaempfer P."/>
            <person name="Schumann P."/>
            <person name="Rohde M."/>
            <person name="Steinert M."/>
            <person name="Luzhetskyy A."/>
            <person name="Wink J."/>
            <person name="Ruckert C."/>
        </authorList>
    </citation>
    <scope>NUCLEOTIDE SEQUENCE [LARGE SCALE GENOMIC DNA]</scope>
    <source>
        <strain evidence="2 3">M2</strain>
    </source>
</reference>
<evidence type="ECO:0000259" key="1">
    <source>
        <dbReference type="Pfam" id="PF12867"/>
    </source>
</evidence>
<dbReference type="Proteomes" id="UP000292235">
    <property type="component" value="Chromosome"/>
</dbReference>
<dbReference type="InterPro" id="IPR024775">
    <property type="entry name" value="DinB-like"/>
</dbReference>
<proteinExistence type="predicted"/>
<name>A0A4P6Q002_9ACTN</name>
<evidence type="ECO:0000313" key="2">
    <source>
        <dbReference type="EMBL" id="QBI53848.1"/>
    </source>
</evidence>
<sequence>MTAPVWGAEILDQLEFHWTTCVWPRLQGLDDDEYFWEPVEGCWSVRPRPDGSFSIDYAAPAPDPPPVTTIAWRLSHILVAVLEMRLDHHFGDGTLTPEDAVWPGGAAEALDRLDRAFRRWCAELRKLDDAAFAAPVGAAEPPQWSAFPFVTLALHVNREIIHHHAEVALLRDLYRSHPAHRGDAV</sequence>
<dbReference type="Gene3D" id="1.20.120.450">
    <property type="entry name" value="dinb family like domain"/>
    <property type="match status" value="1"/>
</dbReference>
<dbReference type="EMBL" id="CP036455">
    <property type="protein sequence ID" value="QBI53848.1"/>
    <property type="molecule type" value="Genomic_DNA"/>
</dbReference>
<keyword evidence="3" id="KW-1185">Reference proteome</keyword>
<organism evidence="2 3">
    <name type="scientific">Streptomonospora litoralis</name>
    <dbReference type="NCBI Taxonomy" id="2498135"/>
    <lineage>
        <taxon>Bacteria</taxon>
        <taxon>Bacillati</taxon>
        <taxon>Actinomycetota</taxon>
        <taxon>Actinomycetes</taxon>
        <taxon>Streptosporangiales</taxon>
        <taxon>Nocardiopsidaceae</taxon>
        <taxon>Streptomonospora</taxon>
    </lineage>
</organism>
<protein>
    <submittedName>
        <fullName evidence="2">DinB superfamily protein</fullName>
    </submittedName>
</protein>
<dbReference type="OrthoDB" id="5022306at2"/>
<gene>
    <name evidence="2" type="ORF">EKD16_10310</name>
</gene>
<evidence type="ECO:0000313" key="3">
    <source>
        <dbReference type="Proteomes" id="UP000292235"/>
    </source>
</evidence>